<organism evidence="1 2">
    <name type="scientific">phage Lak_Megaphage_RVC_AP3_GC26</name>
    <dbReference type="NCBI Taxonomy" id="3109225"/>
    <lineage>
        <taxon>Viruses</taxon>
        <taxon>Duplodnaviria</taxon>
        <taxon>Heunggongvirae</taxon>
        <taxon>Uroviricota</taxon>
        <taxon>Caudoviricetes</taxon>
        <taxon>Caudoviricetes code 15 clade</taxon>
    </lineage>
</organism>
<evidence type="ECO:0000313" key="1">
    <source>
        <dbReference type="EMBL" id="WQJ51437.1"/>
    </source>
</evidence>
<dbReference type="EMBL" id="OR769219">
    <property type="protein sequence ID" value="WQJ51437.1"/>
    <property type="molecule type" value="Genomic_DNA"/>
</dbReference>
<name>A0ABZ0Z041_9CAUD</name>
<accession>A0ABZ0Z041</accession>
<reference evidence="1 2" key="1">
    <citation type="submission" date="2023-11" db="EMBL/GenBank/DDBJ databases">
        <authorList>
            <person name="Cook R."/>
            <person name="Crisci M."/>
            <person name="Pye H."/>
            <person name="Adriaenssens E."/>
            <person name="Santini J."/>
        </authorList>
    </citation>
    <scope>NUCLEOTIDE SEQUENCE [LARGE SCALE GENOMIC DNA]</scope>
    <source>
        <strain evidence="1">Lak_Megaphage_RVC_AP3_GC26</strain>
    </source>
</reference>
<keyword evidence="2" id="KW-1185">Reference proteome</keyword>
<proteinExistence type="predicted"/>
<sequence>MKSFSTVYNNSKKQVLEAREKLYESQKVAVINVLKETYMITGNMSDLPADQKKEMAKKVFEYWSPKTGINKAGIKLLNENMITLSANSTKEDIRLYIEKQTKKNLVAITEAYRSGNGKYVVETFKSDIEPAVGKKLKENFITNTVWNLISNRIKLGLK</sequence>
<protein>
    <submittedName>
        <fullName evidence="1">Uncharacterized protein</fullName>
    </submittedName>
</protein>
<dbReference type="Proteomes" id="UP001348805">
    <property type="component" value="Segment"/>
</dbReference>
<evidence type="ECO:0000313" key="2">
    <source>
        <dbReference type="Proteomes" id="UP001348805"/>
    </source>
</evidence>